<dbReference type="RefSeq" id="WP_091125644.1">
    <property type="nucleotide sequence ID" value="NZ_FOLB01000012.1"/>
</dbReference>
<evidence type="ECO:0000313" key="3">
    <source>
        <dbReference type="EMBL" id="SFC85218.1"/>
    </source>
</evidence>
<organism evidence="3 4">
    <name type="scientific">Nocardioides terrae</name>
    <dbReference type="NCBI Taxonomy" id="574651"/>
    <lineage>
        <taxon>Bacteria</taxon>
        <taxon>Bacillati</taxon>
        <taxon>Actinomycetota</taxon>
        <taxon>Actinomycetes</taxon>
        <taxon>Propionibacteriales</taxon>
        <taxon>Nocardioidaceae</taxon>
        <taxon>Nocardioides</taxon>
    </lineage>
</organism>
<dbReference type="OrthoDB" id="4336761at2"/>
<keyword evidence="4" id="KW-1185">Reference proteome</keyword>
<sequence length="435" mass="46473">MSWKQLEGDPPTIRSRAQKLTEAAQAMGDAAKQLDNVKNYSGYVSGAVKGVSEKVDDLADMVRKAQTRYDGAGSALTTYADELADAQAAAAAAISHHDAATGALSSAVQHENDTRLNPFDLTTTPQDVTDHDQAVKAVKHLQDQADAASAAYHAAVDQRDKAANTATNAIHDANDASDLNDHWWQHLQFWDHLDWKNLLATLKTIADVVAIISTIVGVILLFTPFAPLAAVAFAISRVASLVSLGIQLVQLARGETTLWAVGLSVLFLCTGGLSKLGKGLFGGLRGTKLLPAVAGKLRSALPAAGKNLGKIKGDLQVGTNYRNLKSLLDDGKKLRNFENMGKEFQQRHELLGLKRQMIASAAEKQLRDKINSKVTDLAVNKPLDNWAKSLGDGKPGANVQFGPKVDIGVSSDGTYLNLPNIGGLDDVQISQFGQR</sequence>
<dbReference type="Proteomes" id="UP000198832">
    <property type="component" value="Unassembled WGS sequence"/>
</dbReference>
<gene>
    <name evidence="3" type="ORF">SAMN04487968_112120</name>
</gene>
<keyword evidence="1" id="KW-1133">Transmembrane helix</keyword>
<evidence type="ECO:0000259" key="2">
    <source>
        <dbReference type="Pfam" id="PF21725"/>
    </source>
</evidence>
<feature type="transmembrane region" description="Helical" evidence="1">
    <location>
        <begin position="208"/>
        <end position="236"/>
    </location>
</feature>
<dbReference type="AlphaFoldDB" id="A0A1I1MPV7"/>
<dbReference type="InterPro" id="IPR049082">
    <property type="entry name" value="T7SS_signal"/>
</dbReference>
<keyword evidence="1" id="KW-0472">Membrane</keyword>
<accession>A0A1I1MPV7</accession>
<name>A0A1I1MPV7_9ACTN</name>
<proteinExistence type="predicted"/>
<dbReference type="Pfam" id="PF21725">
    <property type="entry name" value="T7SS_signal"/>
    <property type="match status" value="1"/>
</dbReference>
<dbReference type="STRING" id="574651.SAMN04487968_112120"/>
<reference evidence="3 4" key="1">
    <citation type="submission" date="2016-10" db="EMBL/GenBank/DDBJ databases">
        <authorList>
            <person name="de Groot N.N."/>
        </authorList>
    </citation>
    <scope>NUCLEOTIDE SEQUENCE [LARGE SCALE GENOMIC DNA]</scope>
    <source>
        <strain evidence="3 4">CGMCC 1.7056</strain>
    </source>
</reference>
<evidence type="ECO:0000256" key="1">
    <source>
        <dbReference type="SAM" id="Phobius"/>
    </source>
</evidence>
<feature type="domain" description="Putative T7SS secretion signal" evidence="2">
    <location>
        <begin position="6"/>
        <end position="176"/>
    </location>
</feature>
<protein>
    <recommendedName>
        <fullName evidence="2">Putative T7SS secretion signal domain-containing protein</fullName>
    </recommendedName>
</protein>
<dbReference type="EMBL" id="FOLB01000012">
    <property type="protein sequence ID" value="SFC85218.1"/>
    <property type="molecule type" value="Genomic_DNA"/>
</dbReference>
<evidence type="ECO:0000313" key="4">
    <source>
        <dbReference type="Proteomes" id="UP000198832"/>
    </source>
</evidence>
<keyword evidence="1" id="KW-0812">Transmembrane</keyword>